<dbReference type="AlphaFoldDB" id="A0A0S4RDB1"/>
<reference evidence="1 2" key="1">
    <citation type="submission" date="2015-11" db="EMBL/GenBank/DDBJ databases">
        <authorList>
            <consortium name="Pathogen Informatics"/>
        </authorList>
    </citation>
    <scope>NUCLEOTIDE SEQUENCE [LARGE SCALE GENOMIC DNA]</scope>
    <source>
        <strain evidence="1 2">006A-0059</strain>
    </source>
</reference>
<name>A0A0S4RDB1_CAMHY</name>
<keyword evidence="2" id="KW-1185">Reference proteome</keyword>
<sequence>MKVTLENERLIKDLDLIIPKLDFSSTTAKDFKLSKKEIYFKLGQRAVVDMLLEALSKTKKGE</sequence>
<gene>
    <name evidence="1" type="ORF">ERS686654_00319</name>
</gene>
<dbReference type="EMBL" id="FAVB01000001">
    <property type="protein sequence ID" value="CUU71219.1"/>
    <property type="molecule type" value="Genomic_DNA"/>
</dbReference>
<accession>A0A0S4RDB1</accession>
<evidence type="ECO:0000313" key="2">
    <source>
        <dbReference type="Proteomes" id="UP000052237"/>
    </source>
</evidence>
<proteinExistence type="predicted"/>
<dbReference type="RefSeq" id="WP_059432694.1">
    <property type="nucleotide sequence ID" value="NZ_FAUU01000003.1"/>
</dbReference>
<evidence type="ECO:0000313" key="1">
    <source>
        <dbReference type="EMBL" id="CUU71219.1"/>
    </source>
</evidence>
<comment type="caution">
    <text evidence="1">The sequence shown here is derived from an EMBL/GenBank/DDBJ whole genome shotgun (WGS) entry which is preliminary data.</text>
</comment>
<dbReference type="Proteomes" id="UP000052237">
    <property type="component" value="Unassembled WGS sequence"/>
</dbReference>
<organism evidence="1 2">
    <name type="scientific">Campylobacter hyointestinalis subsp. hyointestinalis</name>
    <dbReference type="NCBI Taxonomy" id="91352"/>
    <lineage>
        <taxon>Bacteria</taxon>
        <taxon>Pseudomonadati</taxon>
        <taxon>Campylobacterota</taxon>
        <taxon>Epsilonproteobacteria</taxon>
        <taxon>Campylobacterales</taxon>
        <taxon>Campylobacteraceae</taxon>
        <taxon>Campylobacter</taxon>
    </lineage>
</organism>
<protein>
    <submittedName>
        <fullName evidence="1">Uncharacterized protein</fullName>
    </submittedName>
</protein>